<evidence type="ECO:0000256" key="5">
    <source>
        <dbReference type="ARBA" id="ARBA00022989"/>
    </source>
</evidence>
<organism evidence="12">
    <name type="scientific">Darwinula stevensoni</name>
    <dbReference type="NCBI Taxonomy" id="69355"/>
    <lineage>
        <taxon>Eukaryota</taxon>
        <taxon>Metazoa</taxon>
        <taxon>Ecdysozoa</taxon>
        <taxon>Arthropoda</taxon>
        <taxon>Crustacea</taxon>
        <taxon>Oligostraca</taxon>
        <taxon>Ostracoda</taxon>
        <taxon>Podocopa</taxon>
        <taxon>Podocopida</taxon>
        <taxon>Darwinulocopina</taxon>
        <taxon>Darwinuloidea</taxon>
        <taxon>Darwinulidae</taxon>
        <taxon>Darwinula</taxon>
    </lineage>
</organism>
<dbReference type="InterPro" id="IPR051223">
    <property type="entry name" value="Polycystin"/>
</dbReference>
<evidence type="ECO:0000256" key="1">
    <source>
        <dbReference type="ARBA" id="ARBA00004141"/>
    </source>
</evidence>
<dbReference type="InterPro" id="IPR001024">
    <property type="entry name" value="PLAT/LH2_dom"/>
</dbReference>
<dbReference type="InterPro" id="IPR036392">
    <property type="entry name" value="PLAT/LH2_dom_sf"/>
</dbReference>
<evidence type="ECO:0000313" key="12">
    <source>
        <dbReference type="EMBL" id="CAD7245631.1"/>
    </source>
</evidence>
<feature type="domain" description="PLAT" evidence="11">
    <location>
        <begin position="1"/>
        <end position="96"/>
    </location>
</feature>
<dbReference type="EMBL" id="CAJPEV010000907">
    <property type="protein sequence ID" value="CAG0889441.1"/>
    <property type="molecule type" value="Genomic_DNA"/>
</dbReference>
<dbReference type="GO" id="GO:0005509">
    <property type="term" value="F:calcium ion binding"/>
    <property type="evidence" value="ECO:0007669"/>
    <property type="project" value="InterPro"/>
</dbReference>
<keyword evidence="4" id="KW-0732">Signal</keyword>
<keyword evidence="7" id="KW-0325">Glycoprotein</keyword>
<dbReference type="PROSITE" id="PS50095">
    <property type="entry name" value="PLAT"/>
    <property type="match status" value="1"/>
</dbReference>
<sequence>MGGEEGESKVRTFGRPKRQIFRKGAVDAFVMTTPRPLGPLNYMRIWHDNSGIGTRQSWFLNFVIVKDIQTGEKYEFIANRWLAVEEDDGQVDRLLPVAGLEQKKDLNFLFNTHSQRNLYDEHLWFSVFMRPPRSRFTRVQRVSCCMAFLYLSMLTNAMWYGTVPQHPTSNALRFGPFILSTAQIGVGMMTNLIVFPPSFLIVFLFRKSRPRKLRPSRIDQALDGDVSVFFVWAYGIQFGNEKTCQWATSLVTSFFSSVLIVEPLKILLMALLFSCIFKMEPSNDDADEDEEDPRLRYDQEWIPERLNERGEYCPVDQKTLQAIREKRLKEVRMWEIIKEIILYIFYLWVILVLSYGNRSPNTFYLQDAFANTFLRIGDREVDFTKVVTTNDYWSWLNGVVMNQLRAQNWYNGDAPWGFKGFLDDRVNRLLGYGTLRQVRVRPQTCLFSSSYRGLNIKTCSGTSSVVNEDSDDYCEHWQRKTEVNNIDSQCAQPEFMYRMASEMGTLPIVGHLDAYSGGGYVVELRGLESEIRGRLVTLQGLDWIDRYTRAVFLEFFTYNAQVNLFGICRVTVEMIPGGGMVPSWRFDGITLLPYQTGFGIFILICELFFLLFLLYFTYRCFRGCCREKCHYFRQYWSYVDMTTLLLGWTAVVLYIYRYVVTQDILEKIYESYGNEYVNLQHVALIDEIFGYMVAFLTFIGMVSFIRLLRFNRRMGVLAATMKQCWDDLLGFGFVFFTFFIAFCLMFNLFFYADLEEWRNFVTAFGTCFSMLLGKFKFDSMRQTNIVGAVFFFFFAISMSLIMINILMTIIIRAFEAIKTDLFRQPNEYEIMEFLWARAKSYFGLSGRRGRVAPTPQDPQKHDKGMPFLVPLLFRTLHLVFQLYEDCVASYENTVNVGKLDCMVVKKHVILWDSSGTTHGAGPSYKGCYRDNWTRPVFSRVPGGYDPVITVTPIMCSGACGDIGSTLAALQEGGRFCTCSSPGRLVSELNSSTAALSLGSREPKVSFMTEEITENMTLKGVDCPKIAIPGVPFECLVYVDGAYRAELDVNPPGISLPLPDHEYISLGNLPPKGTPSMSNDLQYPSIGEAVSIAVGEPGIPISGTLVAVEYYGNGTMYLNVSRPVCGNSGENICKTDYSTCGSTCWAADNSSTTCDASYHFCPFSFGCSLDETCPALGASQASESIVRTDALTAGSRGWHLMTMSSQILEGDSLSIYCPSPCGLAFRNAYSDETGDFNLLSNSYSNRIYYVRAVVRGENQTLNVEQNCTVNPNPLGITFKPFAWKPAGNGTMTRVALSGQQSALVPCEIPIENLTILQPLQKIYLPVGAQVQLVYSMTQGSPANVVVNWGDDINNSSVIPGELPIS</sequence>
<proteinExistence type="inferred from homology"/>
<keyword evidence="13" id="KW-1185">Reference proteome</keyword>
<feature type="transmembrane region" description="Helical" evidence="10">
    <location>
        <begin position="638"/>
        <end position="656"/>
    </location>
</feature>
<dbReference type="PANTHER" id="PTHR10877">
    <property type="entry name" value="POLYCYSTIN FAMILY MEMBER"/>
    <property type="match status" value="1"/>
</dbReference>
<evidence type="ECO:0000256" key="6">
    <source>
        <dbReference type="ARBA" id="ARBA00023136"/>
    </source>
</evidence>
<dbReference type="GO" id="GO:0050982">
    <property type="term" value="P:detection of mechanical stimulus"/>
    <property type="evidence" value="ECO:0007669"/>
    <property type="project" value="TreeGrafter"/>
</dbReference>
<comment type="similarity">
    <text evidence="2">Belongs to the polycystin family.</text>
</comment>
<dbReference type="OrthoDB" id="444119at2759"/>
<evidence type="ECO:0000256" key="10">
    <source>
        <dbReference type="SAM" id="Phobius"/>
    </source>
</evidence>
<dbReference type="Pfam" id="PF01477">
    <property type="entry name" value="PLAT"/>
    <property type="match status" value="1"/>
</dbReference>
<evidence type="ECO:0000256" key="3">
    <source>
        <dbReference type="ARBA" id="ARBA00022692"/>
    </source>
</evidence>
<dbReference type="PANTHER" id="PTHR10877:SF150">
    <property type="entry name" value="REJ DOMAIN-CONTAINING PROTEIN"/>
    <property type="match status" value="1"/>
</dbReference>
<dbReference type="GO" id="GO:0016020">
    <property type="term" value="C:membrane"/>
    <property type="evidence" value="ECO:0007669"/>
    <property type="project" value="UniProtKB-SubCell"/>
</dbReference>
<dbReference type="GO" id="GO:0005262">
    <property type="term" value="F:calcium channel activity"/>
    <property type="evidence" value="ECO:0007669"/>
    <property type="project" value="TreeGrafter"/>
</dbReference>
<comment type="caution">
    <text evidence="9">Lacks conserved residue(s) required for the propagation of feature annotation.</text>
</comment>
<keyword evidence="3 10" id="KW-0812">Transmembrane</keyword>
<comment type="subcellular location">
    <subcellularLocation>
        <location evidence="1">Membrane</location>
        <topology evidence="1">Multi-pass membrane protein</topology>
    </subcellularLocation>
</comment>
<keyword evidence="6 10" id="KW-0472">Membrane</keyword>
<keyword evidence="5 10" id="KW-1133">Transmembrane helix</keyword>
<accession>A0A7R8X9X7</accession>
<dbReference type="EMBL" id="LR900424">
    <property type="protein sequence ID" value="CAD7245631.1"/>
    <property type="molecule type" value="Genomic_DNA"/>
</dbReference>
<feature type="disulfide bond" evidence="8">
    <location>
        <begin position="445"/>
        <end position="459"/>
    </location>
</feature>
<dbReference type="SUPFAM" id="SSF49723">
    <property type="entry name" value="Lipase/lipooxygenase domain (PLAT/LH2 domain)"/>
    <property type="match status" value="1"/>
</dbReference>
<dbReference type="InterPro" id="IPR003915">
    <property type="entry name" value="PKD_2"/>
</dbReference>
<feature type="transmembrane region" description="Helical" evidence="10">
    <location>
        <begin position="688"/>
        <end position="708"/>
    </location>
</feature>
<feature type="transmembrane region" description="Helical" evidence="10">
    <location>
        <begin position="336"/>
        <end position="356"/>
    </location>
</feature>
<dbReference type="SMART" id="SM00308">
    <property type="entry name" value="LH2"/>
    <property type="match status" value="1"/>
</dbReference>
<dbReference type="Gene3D" id="2.60.60.20">
    <property type="entry name" value="PLAT/LH2 domain"/>
    <property type="match status" value="1"/>
</dbReference>
<evidence type="ECO:0000259" key="11">
    <source>
        <dbReference type="PROSITE" id="PS50095"/>
    </source>
</evidence>
<dbReference type="Pfam" id="PF08016">
    <property type="entry name" value="PKD_channel"/>
    <property type="match status" value="1"/>
</dbReference>
<feature type="transmembrane region" description="Helical" evidence="10">
    <location>
        <begin position="785"/>
        <end position="811"/>
    </location>
</feature>
<evidence type="ECO:0000256" key="8">
    <source>
        <dbReference type="PIRSR" id="PIRSR603915-2"/>
    </source>
</evidence>
<protein>
    <recommendedName>
        <fullName evidence="11">PLAT domain-containing protein</fullName>
    </recommendedName>
</protein>
<evidence type="ECO:0000256" key="4">
    <source>
        <dbReference type="ARBA" id="ARBA00022729"/>
    </source>
</evidence>
<evidence type="ECO:0000256" key="9">
    <source>
        <dbReference type="PROSITE-ProRule" id="PRU00152"/>
    </source>
</evidence>
<gene>
    <name evidence="12" type="ORF">DSTB1V02_LOCUS5501</name>
</gene>
<evidence type="ECO:0000256" key="7">
    <source>
        <dbReference type="ARBA" id="ARBA00023180"/>
    </source>
</evidence>
<feature type="transmembrane region" description="Helical" evidence="10">
    <location>
        <begin position="757"/>
        <end position="773"/>
    </location>
</feature>
<dbReference type="InterPro" id="IPR013122">
    <property type="entry name" value="PKD1_2_channel"/>
</dbReference>
<dbReference type="PRINTS" id="PR01433">
    <property type="entry name" value="POLYCYSTIN2"/>
</dbReference>
<feature type="transmembrane region" description="Helical" evidence="10">
    <location>
        <begin position="182"/>
        <end position="205"/>
    </location>
</feature>
<evidence type="ECO:0000313" key="13">
    <source>
        <dbReference type="Proteomes" id="UP000677054"/>
    </source>
</evidence>
<dbReference type="Pfam" id="PF20519">
    <property type="entry name" value="Polycystin_dom"/>
    <property type="match status" value="1"/>
</dbReference>
<dbReference type="InterPro" id="IPR046791">
    <property type="entry name" value="Polycystin_dom"/>
</dbReference>
<reference evidence="12" key="1">
    <citation type="submission" date="2020-11" db="EMBL/GenBank/DDBJ databases">
        <authorList>
            <person name="Tran Van P."/>
        </authorList>
    </citation>
    <scope>NUCLEOTIDE SEQUENCE</scope>
</reference>
<name>A0A7R8X9X7_9CRUS</name>
<evidence type="ECO:0000256" key="2">
    <source>
        <dbReference type="ARBA" id="ARBA00007200"/>
    </source>
</evidence>
<feature type="transmembrane region" description="Helical" evidence="10">
    <location>
        <begin position="139"/>
        <end position="162"/>
    </location>
</feature>
<dbReference type="Proteomes" id="UP000677054">
    <property type="component" value="Unassembled WGS sequence"/>
</dbReference>
<feature type="transmembrane region" description="Helical" evidence="10">
    <location>
        <begin position="728"/>
        <end position="751"/>
    </location>
</feature>
<feature type="transmembrane region" description="Helical" evidence="10">
    <location>
        <begin position="598"/>
        <end position="618"/>
    </location>
</feature>